<organism evidence="1 2">
    <name type="scientific">Actinomadura logoneensis</name>
    <dbReference type="NCBI Taxonomy" id="2293572"/>
    <lineage>
        <taxon>Bacteria</taxon>
        <taxon>Bacillati</taxon>
        <taxon>Actinomycetota</taxon>
        <taxon>Actinomycetes</taxon>
        <taxon>Streptosporangiales</taxon>
        <taxon>Thermomonosporaceae</taxon>
        <taxon>Actinomadura</taxon>
    </lineage>
</organism>
<protein>
    <recommendedName>
        <fullName evidence="3">HEAT repeat domain-containing protein</fullName>
    </recommendedName>
</protein>
<dbReference type="InterPro" id="IPR016024">
    <property type="entry name" value="ARM-type_fold"/>
</dbReference>
<dbReference type="SUPFAM" id="SSF48371">
    <property type="entry name" value="ARM repeat"/>
    <property type="match status" value="1"/>
</dbReference>
<evidence type="ECO:0000313" key="2">
    <source>
        <dbReference type="Proteomes" id="UP000261811"/>
    </source>
</evidence>
<gene>
    <name evidence="1" type="ORF">DZF91_17830</name>
</gene>
<dbReference type="RefSeq" id="WP_117358587.1">
    <property type="nucleotide sequence ID" value="NZ_QURH01000295.1"/>
</dbReference>
<accession>A0A372JJT4</accession>
<dbReference type="InterPro" id="IPR011989">
    <property type="entry name" value="ARM-like"/>
</dbReference>
<dbReference type="EMBL" id="QURH01000295">
    <property type="protein sequence ID" value="RFU40282.1"/>
    <property type="molecule type" value="Genomic_DNA"/>
</dbReference>
<evidence type="ECO:0000313" key="1">
    <source>
        <dbReference type="EMBL" id="RFU40282.1"/>
    </source>
</evidence>
<comment type="caution">
    <text evidence="1">The sequence shown here is derived from an EMBL/GenBank/DDBJ whole genome shotgun (WGS) entry which is preliminary data.</text>
</comment>
<proteinExistence type="predicted"/>
<name>A0A372JJT4_9ACTN</name>
<dbReference type="Proteomes" id="UP000261811">
    <property type="component" value="Unassembled WGS sequence"/>
</dbReference>
<evidence type="ECO:0008006" key="3">
    <source>
        <dbReference type="Google" id="ProtNLM"/>
    </source>
</evidence>
<sequence>MIAETENASPDVLADVRAALLRDVGLLLTYLDDPDAEVRHSAAGLLGHLPPETADRVLPALWARREAEDEPVVVAALLAAAGRLAPDACADRLADELAPDRPHPVRAGALWAASAAGLPWTDASAATLADCWTDGDPLPDWIWSATPFEDIVLRLDTPSFAACCRTMLDQGTDEAARAAVNALRERCGRSRSARAELAPLLARCVDHRDPRVRREAAETVREVREAAPLAADALAARAARTALRSRDLPRGPVSGDTDDLLLFRTALAVLIELDDERWREPLVRALDAGRDVNRALHLVVDRDVPCDDVLLGAVRRRLAAWWSKEGGHADTPFPDMLRDNDAHALTRIIHHWGPDAAAAVPELLPLVPVDRWWTVRALGRIGPAASAAVPVLERVRDADGPWERRLLCAEAVAAITGDGGQLADRVAAAASGGDPVRAARTALRHGLPLDGLLPALRAAAAAPPPESAPEADVDRRRIDAARLLLERGETGIAVRAAADALDAGMYTVNALELAGLAGRAAASLEPRVRALLDPVHRMTAAHALFRITGESGPLVAALRDELRQGGFGRWLAEPLRDLGPAAAELLPELRELLYGDAPVGLSGFGWRRAAEDEHDLARLVGELTASPSK</sequence>
<dbReference type="AlphaFoldDB" id="A0A372JJT4"/>
<dbReference type="InterPro" id="IPR004155">
    <property type="entry name" value="PBS_lyase_HEAT"/>
</dbReference>
<dbReference type="SMART" id="SM00567">
    <property type="entry name" value="EZ_HEAT"/>
    <property type="match status" value="4"/>
</dbReference>
<reference evidence="1 2" key="1">
    <citation type="submission" date="2018-08" db="EMBL/GenBank/DDBJ databases">
        <title>Actinomadura jelena sp. nov., a novel Actinomycete isolated from soil in Chad.</title>
        <authorList>
            <person name="Shi L."/>
        </authorList>
    </citation>
    <scope>NUCLEOTIDE SEQUENCE [LARGE SCALE GENOMIC DNA]</scope>
    <source>
        <strain evidence="1 2">NEAU-G17</strain>
    </source>
</reference>
<keyword evidence="2" id="KW-1185">Reference proteome</keyword>
<dbReference type="OrthoDB" id="292843at2"/>
<dbReference type="Gene3D" id="1.25.10.10">
    <property type="entry name" value="Leucine-rich Repeat Variant"/>
    <property type="match status" value="1"/>
</dbReference>